<feature type="domain" description="DUF4333" evidence="3">
    <location>
        <begin position="94"/>
        <end position="173"/>
    </location>
</feature>
<organism evidence="4 5">
    <name type="scientific">Mycolicibacterium chitae</name>
    <name type="common">Mycobacterium chitae</name>
    <dbReference type="NCBI Taxonomy" id="1792"/>
    <lineage>
        <taxon>Bacteria</taxon>
        <taxon>Bacillati</taxon>
        <taxon>Actinomycetota</taxon>
        <taxon>Actinomycetes</taxon>
        <taxon>Mycobacteriales</taxon>
        <taxon>Mycobacteriaceae</taxon>
        <taxon>Mycolicibacterium</taxon>
    </lineage>
</organism>
<evidence type="ECO:0000256" key="2">
    <source>
        <dbReference type="SAM" id="Phobius"/>
    </source>
</evidence>
<feature type="region of interest" description="Disordered" evidence="1">
    <location>
        <begin position="1"/>
        <end position="68"/>
    </location>
</feature>
<feature type="transmembrane region" description="Helical" evidence="2">
    <location>
        <begin position="76"/>
        <end position="96"/>
    </location>
</feature>
<proteinExistence type="predicted"/>
<feature type="compositionally biased region" description="Pro residues" evidence="1">
    <location>
        <begin position="50"/>
        <end position="65"/>
    </location>
</feature>
<dbReference type="AlphaFoldDB" id="A0A3S4TLF8"/>
<keyword evidence="2" id="KW-0812">Transmembrane</keyword>
<sequence>MTGQYGERPRPPHGPRGPRPGPDDPTVAFRRPPLPPPEEPWWRTVNQRPAPVPPPPPRPAPPPPVVKQAPAKSSRWWLVAGAAVVVLVGVALGVGLSTLNPVRDNVLEVSQVEDDVTAVLLDPVDGYGVTGLTKIRCNDGDDPVVAAGAEFRCEVVVGDKAQSVLVVFQDDAGTYAVDRPR</sequence>
<protein>
    <submittedName>
        <fullName evidence="4">Conserved membrane protein of uncharacterized function</fullName>
    </submittedName>
</protein>
<dbReference type="Proteomes" id="UP000282551">
    <property type="component" value="Chromosome"/>
</dbReference>
<dbReference type="EMBL" id="LR134355">
    <property type="protein sequence ID" value="VEG47519.1"/>
    <property type="molecule type" value="Genomic_DNA"/>
</dbReference>
<evidence type="ECO:0000259" key="3">
    <source>
        <dbReference type="Pfam" id="PF14230"/>
    </source>
</evidence>
<keyword evidence="2" id="KW-1133">Transmembrane helix</keyword>
<accession>A0A3S4TLF8</accession>
<dbReference type="Pfam" id="PF14230">
    <property type="entry name" value="DUF4333"/>
    <property type="match status" value="1"/>
</dbReference>
<dbReference type="InterPro" id="IPR025637">
    <property type="entry name" value="DUF4333"/>
</dbReference>
<evidence type="ECO:0000313" key="4">
    <source>
        <dbReference type="EMBL" id="VEG47519.1"/>
    </source>
</evidence>
<keyword evidence="2" id="KW-0472">Membrane</keyword>
<name>A0A3S4TLF8_MYCCI</name>
<evidence type="ECO:0000313" key="5">
    <source>
        <dbReference type="Proteomes" id="UP000282551"/>
    </source>
</evidence>
<keyword evidence="5" id="KW-1185">Reference proteome</keyword>
<reference evidence="4 5" key="1">
    <citation type="submission" date="2018-12" db="EMBL/GenBank/DDBJ databases">
        <authorList>
            <consortium name="Pathogen Informatics"/>
        </authorList>
    </citation>
    <scope>NUCLEOTIDE SEQUENCE [LARGE SCALE GENOMIC DNA]</scope>
    <source>
        <strain evidence="4 5">NCTC10485</strain>
    </source>
</reference>
<gene>
    <name evidence="4" type="ORF">NCTC10485_01800</name>
</gene>
<evidence type="ECO:0000256" key="1">
    <source>
        <dbReference type="SAM" id="MobiDB-lite"/>
    </source>
</evidence>
<dbReference type="RefSeq" id="WP_163792083.1">
    <property type="nucleotide sequence ID" value="NZ_AP022604.1"/>
</dbReference>